<dbReference type="KEGG" id="hce:HCW_00035"/>
<keyword evidence="4" id="KW-0521">NADP</keyword>
<evidence type="ECO:0000256" key="3">
    <source>
        <dbReference type="ARBA" id="ARBA00022643"/>
    </source>
</evidence>
<dbReference type="HOGENOM" id="CLU_012153_2_1_7"/>
<dbReference type="eggNOG" id="COG1902">
    <property type="taxonomic scope" value="Bacteria"/>
</dbReference>
<comment type="cofactor">
    <cofactor evidence="1">
        <name>FMN</name>
        <dbReference type="ChEBI" id="CHEBI:58210"/>
    </cofactor>
</comment>
<dbReference type="PATRIC" id="fig|182217.3.peg.7"/>
<proteinExistence type="predicted"/>
<name>I0EK41_HELC0</name>
<dbReference type="GO" id="GO:0050661">
    <property type="term" value="F:NADP binding"/>
    <property type="evidence" value="ECO:0007669"/>
    <property type="project" value="InterPro"/>
</dbReference>
<accession>I0EK41</accession>
<reference evidence="8" key="1">
    <citation type="submission" date="2012-04" db="EMBL/GenBank/DDBJ databases">
        <title>Complete genome sequence of Helicobacter cetorum strain MIT 00-7128.</title>
        <authorList>
            <person name="Kersulyte D."/>
            <person name="Berg D.E."/>
        </authorList>
    </citation>
    <scope>NUCLEOTIDE SEQUENCE [LARGE SCALE GENOMIC DNA]</scope>
    <source>
        <strain evidence="8">MIT 00-7128</strain>
    </source>
</reference>
<keyword evidence="3" id="KW-0288">FMN</keyword>
<keyword evidence="8" id="KW-1185">Reference proteome</keyword>
<gene>
    <name evidence="7" type="ordered locus">HCW_00035</name>
</gene>
<evidence type="ECO:0000313" key="7">
    <source>
        <dbReference type="EMBL" id="AFI03310.1"/>
    </source>
</evidence>
<dbReference type="Gene3D" id="3.20.20.70">
    <property type="entry name" value="Aldolase class I"/>
    <property type="match status" value="1"/>
</dbReference>
<keyword evidence="5" id="KW-0560">Oxidoreductase</keyword>
<evidence type="ECO:0000256" key="2">
    <source>
        <dbReference type="ARBA" id="ARBA00022630"/>
    </source>
</evidence>
<dbReference type="STRING" id="182217.HCW_00035"/>
<feature type="domain" description="NADH:flavin oxidoreductase/NADH oxidase N-terminal" evidence="6">
    <location>
        <begin position="8"/>
        <end position="318"/>
    </location>
</feature>
<dbReference type="RefSeq" id="WP_014660186.1">
    <property type="nucleotide sequence ID" value="NC_017737.1"/>
</dbReference>
<dbReference type="InterPro" id="IPR001155">
    <property type="entry name" value="OxRdtase_FMN_N"/>
</dbReference>
<evidence type="ECO:0000313" key="8">
    <source>
        <dbReference type="Proteomes" id="UP000005010"/>
    </source>
</evidence>
<dbReference type="PANTHER" id="PTHR43303:SF4">
    <property type="entry name" value="NADPH DEHYDROGENASE C23G7.10C-RELATED"/>
    <property type="match status" value="1"/>
</dbReference>
<protein>
    <submittedName>
        <fullName evidence="7">NADH:flavin oxidoreductase/NADH oxidase</fullName>
    </submittedName>
</protein>
<keyword evidence="2" id="KW-0285">Flavoprotein</keyword>
<dbReference type="SUPFAM" id="SSF51395">
    <property type="entry name" value="FMN-linked oxidoreductases"/>
    <property type="match status" value="1"/>
</dbReference>
<dbReference type="Pfam" id="PF00724">
    <property type="entry name" value="Oxidored_FMN"/>
    <property type="match status" value="1"/>
</dbReference>
<dbReference type="GO" id="GO:0003959">
    <property type="term" value="F:NADPH dehydrogenase activity"/>
    <property type="evidence" value="ECO:0007669"/>
    <property type="project" value="InterPro"/>
</dbReference>
<evidence type="ECO:0000256" key="5">
    <source>
        <dbReference type="ARBA" id="ARBA00023002"/>
    </source>
</evidence>
<dbReference type="EMBL" id="CP003479">
    <property type="protein sequence ID" value="AFI03310.1"/>
    <property type="molecule type" value="Genomic_DNA"/>
</dbReference>
<dbReference type="InterPro" id="IPR013785">
    <property type="entry name" value="Aldolase_TIM"/>
</dbReference>
<sequence>MIKEKTLLFSPFKIANHTIKNRVVMAPMDQYMAVDGFVNDWHLHHYVARAIGQVGLIIIEASAVCENGRISAQDLGIYDDAHIEGLKNLVEKCHAYGATMAIQINHAGRKCSLKNTPLIAPSAISFNSKSPTPKEMDTNDIKQVIEDFKKSALRAKECNFDMLEIHAAHGYLLSSFLSPLSNKRTDKYGQNRALLLQEILESIKSVLPNMPLIVRISADDYHQNGNSAKDFIELLEPLSHLYDALDVSCGGVVEVPIRVYPGYQIEQASLLKDALGKITIAGGALSDAKMAQKIISSQSADAIFLARELLKNPFWCLQSALALNQEIDIPKPYERIVHL</sequence>
<evidence type="ECO:0000256" key="1">
    <source>
        <dbReference type="ARBA" id="ARBA00001917"/>
    </source>
</evidence>
<organism evidence="7 8">
    <name type="scientific">Helicobacter cetorum (strain ATCC BAA-429 / MIT 00-7128)</name>
    <dbReference type="NCBI Taxonomy" id="182217"/>
    <lineage>
        <taxon>Bacteria</taxon>
        <taxon>Pseudomonadati</taxon>
        <taxon>Campylobacterota</taxon>
        <taxon>Epsilonproteobacteria</taxon>
        <taxon>Campylobacterales</taxon>
        <taxon>Helicobacteraceae</taxon>
        <taxon>Helicobacter</taxon>
    </lineage>
</organism>
<evidence type="ECO:0000256" key="4">
    <source>
        <dbReference type="ARBA" id="ARBA00022857"/>
    </source>
</evidence>
<dbReference type="GO" id="GO:0010181">
    <property type="term" value="F:FMN binding"/>
    <property type="evidence" value="ECO:0007669"/>
    <property type="project" value="InterPro"/>
</dbReference>
<dbReference type="Proteomes" id="UP000005010">
    <property type="component" value="Chromosome"/>
</dbReference>
<dbReference type="PANTHER" id="PTHR43303">
    <property type="entry name" value="NADPH DEHYDROGENASE C23G7.10C-RELATED"/>
    <property type="match status" value="1"/>
</dbReference>
<evidence type="ECO:0000259" key="6">
    <source>
        <dbReference type="Pfam" id="PF00724"/>
    </source>
</evidence>
<dbReference type="InterPro" id="IPR044152">
    <property type="entry name" value="YqjM-like"/>
</dbReference>
<dbReference type="AlphaFoldDB" id="I0EK41"/>